<accession>A0A7W3MZY0</accession>
<keyword evidence="2" id="KW-0547">Nucleotide-binding</keyword>
<comment type="caution">
    <text evidence="2">The sequence shown here is derived from an EMBL/GenBank/DDBJ whole genome shotgun (WGS) entry which is preliminary data.</text>
</comment>
<dbReference type="Pfam" id="PF04326">
    <property type="entry name" value="SLFN_AlbA_2"/>
    <property type="match status" value="1"/>
</dbReference>
<organism evidence="2 3">
    <name type="scientific">Thermomonospora cellulosilytica</name>
    <dbReference type="NCBI Taxonomy" id="1411118"/>
    <lineage>
        <taxon>Bacteria</taxon>
        <taxon>Bacillati</taxon>
        <taxon>Actinomycetota</taxon>
        <taxon>Actinomycetes</taxon>
        <taxon>Streptosporangiales</taxon>
        <taxon>Thermomonosporaceae</taxon>
        <taxon>Thermomonospora</taxon>
    </lineage>
</organism>
<evidence type="ECO:0000313" key="2">
    <source>
        <dbReference type="EMBL" id="MBA9004992.1"/>
    </source>
</evidence>
<keyword evidence="2" id="KW-0067">ATP-binding</keyword>
<reference evidence="2 3" key="1">
    <citation type="submission" date="2020-08" db="EMBL/GenBank/DDBJ databases">
        <title>Sequencing the genomes of 1000 actinobacteria strains.</title>
        <authorList>
            <person name="Klenk H.-P."/>
        </authorList>
    </citation>
    <scope>NUCLEOTIDE SEQUENCE [LARGE SCALE GENOMIC DNA]</scope>
    <source>
        <strain evidence="2 3">DSM 45823</strain>
    </source>
</reference>
<dbReference type="Proteomes" id="UP000539313">
    <property type="component" value="Unassembled WGS sequence"/>
</dbReference>
<sequence>MSSDLADVLGTQETCNLEFKREIKDLGVIRKAICALANDLNGKGGGDLIIGVDSAGNPVDDVDTSDAALLRLTNLRDEGKILDRPSITVEAATYRGKSVIRVHVEASHTPPVRLDGIAWVRPGPSTQRATADDERILIERRRSFTQPFDSHPVLGSGLQDLDLELFRSTYLPSAVSPVVVEENGRPLEQQLASLRLTDPSGIPTVLGLLAVGFDPTSFIAGAYLQFARFQGIDMEAPVIDEVELRYNVIDMGKPLEALIKSNLRTRLVEVDGLREEPHSDYPMAALREACMNALMHRNYESSNAPTRVLWFDDRIEISNPGGPYGQVRTDNFDRVNDYRNPSLAAAMKSLGYVNRFGRGIRRIRESMADNGNPPPEFIIDDASWAVVLRSSI</sequence>
<dbReference type="EC" id="3.6.4.12" evidence="2"/>
<dbReference type="Gene3D" id="3.30.565.60">
    <property type="match status" value="1"/>
</dbReference>
<feature type="domain" description="Schlafen AlbA-2" evidence="1">
    <location>
        <begin position="13"/>
        <end position="129"/>
    </location>
</feature>
<evidence type="ECO:0000313" key="3">
    <source>
        <dbReference type="Proteomes" id="UP000539313"/>
    </source>
</evidence>
<dbReference type="GO" id="GO:0003678">
    <property type="term" value="F:DNA helicase activity"/>
    <property type="evidence" value="ECO:0007669"/>
    <property type="project" value="UniProtKB-EC"/>
</dbReference>
<dbReference type="Pfam" id="PF13749">
    <property type="entry name" value="HATPase_c_4"/>
    <property type="match status" value="1"/>
</dbReference>
<name>A0A7W3MZY0_9ACTN</name>
<proteinExistence type="predicted"/>
<keyword evidence="3" id="KW-1185">Reference proteome</keyword>
<dbReference type="RefSeq" id="WP_182706294.1">
    <property type="nucleotide sequence ID" value="NZ_JACJII010000001.1"/>
</dbReference>
<gene>
    <name evidence="2" type="ORF">HNR21_003874</name>
</gene>
<dbReference type="Gene3D" id="3.30.950.30">
    <property type="entry name" value="Schlafen, AAA domain"/>
    <property type="match status" value="1"/>
</dbReference>
<evidence type="ECO:0000259" key="1">
    <source>
        <dbReference type="Pfam" id="PF04326"/>
    </source>
</evidence>
<dbReference type="InterPro" id="IPR038475">
    <property type="entry name" value="RecG_C_sf"/>
</dbReference>
<dbReference type="EMBL" id="JACJII010000001">
    <property type="protein sequence ID" value="MBA9004992.1"/>
    <property type="molecule type" value="Genomic_DNA"/>
</dbReference>
<dbReference type="GO" id="GO:0016787">
    <property type="term" value="F:hydrolase activity"/>
    <property type="evidence" value="ECO:0007669"/>
    <property type="project" value="UniProtKB-KW"/>
</dbReference>
<dbReference type="PANTHER" id="PTHR30595:SF6">
    <property type="entry name" value="SCHLAFEN ALBA-2 DOMAIN-CONTAINING PROTEIN"/>
    <property type="match status" value="1"/>
</dbReference>
<dbReference type="AlphaFoldDB" id="A0A7W3MZY0"/>
<keyword evidence="2" id="KW-0378">Hydrolase</keyword>
<dbReference type="PANTHER" id="PTHR30595">
    <property type="entry name" value="GLPR-RELATED TRANSCRIPTIONAL REPRESSOR"/>
    <property type="match status" value="1"/>
</dbReference>
<protein>
    <submittedName>
        <fullName evidence="2">ATP-dependent DNA helicase RecG</fullName>
        <ecNumber evidence="2">3.6.4.12</ecNumber>
    </submittedName>
</protein>
<keyword evidence="2" id="KW-0347">Helicase</keyword>
<dbReference type="InterPro" id="IPR038461">
    <property type="entry name" value="Schlafen_AlbA_2_dom_sf"/>
</dbReference>
<dbReference type="InterPro" id="IPR007421">
    <property type="entry name" value="Schlafen_AlbA_2_dom"/>
</dbReference>